<dbReference type="Proteomes" id="UP001595823">
    <property type="component" value="Unassembled WGS sequence"/>
</dbReference>
<comment type="caution">
    <text evidence="2">The sequence shown here is derived from an EMBL/GenBank/DDBJ whole genome shotgun (WGS) entry which is preliminary data.</text>
</comment>
<gene>
    <name evidence="2" type="ORF">ACFPET_00755</name>
</gene>
<proteinExistence type="predicted"/>
<sequence length="143" mass="16078">METSEETPARLRELPSRLIGIASIQAGRIVSEHLADSHRYHYSLLASLEEFGPHSQSLLSDRTKIYRSDLVATLNELAEKRLVDRTPDPEDKRKNIVSITAAGRRHLERMDGRIAAAQEEILAPLDEAERAELVRLLSKLTGQ</sequence>
<dbReference type="PANTHER" id="PTHR33164:SF43">
    <property type="entry name" value="HTH-TYPE TRANSCRIPTIONAL REPRESSOR YETL"/>
    <property type="match status" value="1"/>
</dbReference>
<name>A0ABV8TTD1_9ACTN</name>
<dbReference type="SUPFAM" id="SSF46785">
    <property type="entry name" value="Winged helix' DNA-binding domain"/>
    <property type="match status" value="1"/>
</dbReference>
<dbReference type="PROSITE" id="PS50995">
    <property type="entry name" value="HTH_MARR_2"/>
    <property type="match status" value="1"/>
</dbReference>
<keyword evidence="3" id="KW-1185">Reference proteome</keyword>
<dbReference type="InterPro" id="IPR039422">
    <property type="entry name" value="MarR/SlyA-like"/>
</dbReference>
<dbReference type="PRINTS" id="PR00598">
    <property type="entry name" value="HTHMARR"/>
</dbReference>
<accession>A0ABV8TTD1</accession>
<dbReference type="InterPro" id="IPR000835">
    <property type="entry name" value="HTH_MarR-typ"/>
</dbReference>
<evidence type="ECO:0000313" key="2">
    <source>
        <dbReference type="EMBL" id="MFC4333728.1"/>
    </source>
</evidence>
<reference evidence="3" key="1">
    <citation type="journal article" date="2019" name="Int. J. Syst. Evol. Microbiol.">
        <title>The Global Catalogue of Microorganisms (GCM) 10K type strain sequencing project: providing services to taxonomists for standard genome sequencing and annotation.</title>
        <authorList>
            <consortium name="The Broad Institute Genomics Platform"/>
            <consortium name="The Broad Institute Genome Sequencing Center for Infectious Disease"/>
            <person name="Wu L."/>
            <person name="Ma J."/>
        </authorList>
    </citation>
    <scope>NUCLEOTIDE SEQUENCE [LARGE SCALE GENOMIC DNA]</scope>
    <source>
        <strain evidence="3">IBRC-M 10908</strain>
    </source>
</reference>
<dbReference type="EMBL" id="JBHSDK010000001">
    <property type="protein sequence ID" value="MFC4333728.1"/>
    <property type="molecule type" value="Genomic_DNA"/>
</dbReference>
<organism evidence="2 3">
    <name type="scientific">Salininema proteolyticum</name>
    <dbReference type="NCBI Taxonomy" id="1607685"/>
    <lineage>
        <taxon>Bacteria</taxon>
        <taxon>Bacillati</taxon>
        <taxon>Actinomycetota</taxon>
        <taxon>Actinomycetes</taxon>
        <taxon>Glycomycetales</taxon>
        <taxon>Glycomycetaceae</taxon>
        <taxon>Salininema</taxon>
    </lineage>
</organism>
<dbReference type="Gene3D" id="1.10.10.10">
    <property type="entry name" value="Winged helix-like DNA-binding domain superfamily/Winged helix DNA-binding domain"/>
    <property type="match status" value="1"/>
</dbReference>
<dbReference type="PANTHER" id="PTHR33164">
    <property type="entry name" value="TRANSCRIPTIONAL REGULATOR, MARR FAMILY"/>
    <property type="match status" value="1"/>
</dbReference>
<evidence type="ECO:0000259" key="1">
    <source>
        <dbReference type="PROSITE" id="PS50995"/>
    </source>
</evidence>
<dbReference type="Pfam" id="PF12802">
    <property type="entry name" value="MarR_2"/>
    <property type="match status" value="1"/>
</dbReference>
<evidence type="ECO:0000313" key="3">
    <source>
        <dbReference type="Proteomes" id="UP001595823"/>
    </source>
</evidence>
<dbReference type="InterPro" id="IPR036390">
    <property type="entry name" value="WH_DNA-bd_sf"/>
</dbReference>
<feature type="domain" description="HTH marR-type" evidence="1">
    <location>
        <begin position="1"/>
        <end position="142"/>
    </location>
</feature>
<dbReference type="RefSeq" id="WP_380617462.1">
    <property type="nucleotide sequence ID" value="NZ_JBHSDK010000001.1"/>
</dbReference>
<dbReference type="SMART" id="SM00347">
    <property type="entry name" value="HTH_MARR"/>
    <property type="match status" value="1"/>
</dbReference>
<protein>
    <submittedName>
        <fullName evidence="2">MarR family winged helix-turn-helix transcriptional regulator</fullName>
    </submittedName>
</protein>
<dbReference type="InterPro" id="IPR036388">
    <property type="entry name" value="WH-like_DNA-bd_sf"/>
</dbReference>